<protein>
    <recommendedName>
        <fullName evidence="2">Insulin receptor substrate 1</fullName>
    </recommendedName>
    <alternativeName>
        <fullName evidence="8">Protein chico</fullName>
    </alternativeName>
</protein>
<evidence type="ECO:0000256" key="7">
    <source>
        <dbReference type="ARBA" id="ARBA00022943"/>
    </source>
</evidence>
<dbReference type="GO" id="GO:0043548">
    <property type="term" value="F:phosphatidylinositol 3-kinase binding"/>
    <property type="evidence" value="ECO:0007669"/>
    <property type="project" value="TreeGrafter"/>
</dbReference>
<evidence type="ECO:0000256" key="8">
    <source>
        <dbReference type="ARBA" id="ARBA00033282"/>
    </source>
</evidence>
<proteinExistence type="predicted"/>
<evidence type="ECO:0000256" key="2">
    <source>
        <dbReference type="ARBA" id="ARBA00015710"/>
    </source>
</evidence>
<evidence type="ECO:0000256" key="9">
    <source>
        <dbReference type="ARBA" id="ARBA00046145"/>
    </source>
</evidence>
<dbReference type="InterPro" id="IPR039011">
    <property type="entry name" value="IRS"/>
</dbReference>
<dbReference type="SMART" id="SM01244">
    <property type="entry name" value="IRS"/>
    <property type="match status" value="1"/>
</dbReference>
<dbReference type="PANTHER" id="PTHR10614:SF13">
    <property type="entry name" value="INSULIN RECEPTOR SUBSTRATE 1"/>
    <property type="match status" value="1"/>
</dbReference>
<dbReference type="InterPro" id="IPR002404">
    <property type="entry name" value="IRS_PTB"/>
</dbReference>
<sequence length="732" mass="82846">MSNLSGVVREGWLKRVKNQKKRYFVLGFNKETGDAQLQYYENPKKFGAKETVPKRIISLQQCLGIVKRSDEKFGNILALYSKEGIFRLKADTDDLLEDWFTDLNKLHQMEYKNLQELKYDMVWKVKIVSRGLGGVKNITGSYKLCLKDNTLYFVNPVSQDVIIEEKLYYVRKFGYSDNHVFMEFGRSTALGPGEIWMEVGDPLIAQKIEDSLSRSVKPKSERPERKSIAGDSRISVEQPVDNNNDSPKSRRQTFKDFVLRKGRDGLRPHSNSLSSTPGGTPVGSAEEQLTFTGSNGSLPKKTHIGEDEDSEERHYPKITPPAPLVPRTKSQSSGSFAEDGIIHRRKGTLDLESKLERVKTENNYANITKGKRRSERKQDINVVRQNFVEQYKGFSSLPRRTSSSSSGDPNWRRSVGSENFHGLNDDSDKDRESDREDSEAFSLQSGEQYIKMSPRRQAPIGSDSSIDEPGINDSASFDPSRSEPRPYVPFKPPTSTPDLYVEMTRPQASFEKLRNTSARSSDSYHSPEEGEVDVSTYVNMKPGLRHITSSTSSDDLPGDEQFDHLNRGESALPSDPYVNIGPQSVNRLKKSHSQIQRGTDNAYMNVDMSRSKSVGSKAPRFRIVSEKNSAPDGDENRERTSCYVNVKAKDCCSEADANYANFVPQNCKESAEMSPGRIRRDLNYASVEFPKDSPPRVRTTKKREDNYSKIDFEKSNVLADMSSTRERQFHHA</sequence>
<feature type="region of interest" description="Disordered" evidence="10">
    <location>
        <begin position="672"/>
        <end position="709"/>
    </location>
</feature>
<dbReference type="PRINTS" id="PR00628">
    <property type="entry name" value="INSULINRSI"/>
</dbReference>
<feature type="compositionally biased region" description="Basic and acidic residues" evidence="10">
    <location>
        <begin position="212"/>
        <end position="228"/>
    </location>
</feature>
<feature type="compositionally biased region" description="Polar residues" evidence="10">
    <location>
        <begin position="515"/>
        <end position="524"/>
    </location>
</feature>
<feature type="compositionally biased region" description="Basic and acidic residues" evidence="10">
    <location>
        <begin position="253"/>
        <end position="267"/>
    </location>
</feature>
<feature type="compositionally biased region" description="Basic and acidic residues" evidence="10">
    <location>
        <begin position="423"/>
        <end position="434"/>
    </location>
</feature>
<dbReference type="AlphaFoldDB" id="A0A6S7HIR7"/>
<evidence type="ECO:0000256" key="10">
    <source>
        <dbReference type="SAM" id="MobiDB-lite"/>
    </source>
</evidence>
<dbReference type="OrthoDB" id="946068at2759"/>
<gene>
    <name evidence="12" type="ORF">PACLA_8A036477</name>
</gene>
<reference evidence="12" key="1">
    <citation type="submission" date="2020-04" db="EMBL/GenBank/DDBJ databases">
        <authorList>
            <person name="Alioto T."/>
            <person name="Alioto T."/>
            <person name="Gomez Garrido J."/>
        </authorList>
    </citation>
    <scope>NUCLEOTIDE SEQUENCE</scope>
    <source>
        <strain evidence="12">A484AB</strain>
    </source>
</reference>
<dbReference type="PROSITE" id="PS50003">
    <property type="entry name" value="PH_DOMAIN"/>
    <property type="match status" value="1"/>
</dbReference>
<evidence type="ECO:0000259" key="11">
    <source>
        <dbReference type="PROSITE" id="PS50003"/>
    </source>
</evidence>
<evidence type="ECO:0000256" key="1">
    <source>
        <dbReference type="ARBA" id="ARBA00011440"/>
    </source>
</evidence>
<name>A0A6S7HIR7_PARCT</name>
<keyword evidence="5" id="KW-0677">Repeat</keyword>
<keyword evidence="4" id="KW-0341">Growth regulation</keyword>
<dbReference type="GO" id="GO:0005158">
    <property type="term" value="F:insulin receptor binding"/>
    <property type="evidence" value="ECO:0007669"/>
    <property type="project" value="InterPro"/>
</dbReference>
<feature type="region of interest" description="Disordered" evidence="10">
    <location>
        <begin position="394"/>
        <end position="533"/>
    </location>
</feature>
<comment type="subunit">
    <text evidence="1">Bindings to phosphatidylinositol 3-kinase and SHP2.</text>
</comment>
<organism evidence="12 13">
    <name type="scientific">Paramuricea clavata</name>
    <name type="common">Red gorgonian</name>
    <name type="synonym">Violescent sea-whip</name>
    <dbReference type="NCBI Taxonomy" id="317549"/>
    <lineage>
        <taxon>Eukaryota</taxon>
        <taxon>Metazoa</taxon>
        <taxon>Cnidaria</taxon>
        <taxon>Anthozoa</taxon>
        <taxon>Octocorallia</taxon>
        <taxon>Malacalcyonacea</taxon>
        <taxon>Plexauridae</taxon>
        <taxon>Paramuricea</taxon>
    </lineage>
</organism>
<feature type="compositionally biased region" description="Polar residues" evidence="10">
    <location>
        <begin position="269"/>
        <end position="278"/>
    </location>
</feature>
<dbReference type="GO" id="GO:0048477">
    <property type="term" value="P:oogenesis"/>
    <property type="evidence" value="ECO:0007669"/>
    <property type="project" value="UniProtKB-KW"/>
</dbReference>
<keyword evidence="12" id="KW-0675">Receptor</keyword>
<feature type="domain" description="PH" evidence="11">
    <location>
        <begin position="6"/>
        <end position="108"/>
    </location>
</feature>
<dbReference type="Gene3D" id="2.30.29.30">
    <property type="entry name" value="Pleckstrin-homology domain (PH domain)/Phosphotyrosine-binding domain (PTB)"/>
    <property type="match status" value="2"/>
</dbReference>
<dbReference type="InterPro" id="IPR001849">
    <property type="entry name" value="PH_domain"/>
</dbReference>
<feature type="region of interest" description="Disordered" evidence="10">
    <location>
        <begin position="212"/>
        <end position="341"/>
    </location>
</feature>
<dbReference type="GO" id="GO:0008286">
    <property type="term" value="P:insulin receptor signaling pathway"/>
    <property type="evidence" value="ECO:0007669"/>
    <property type="project" value="InterPro"/>
</dbReference>
<comment type="caution">
    <text evidence="12">The sequence shown here is derived from an EMBL/GenBank/DDBJ whole genome shotgun (WGS) entry which is preliminary data.</text>
</comment>
<accession>A0A6S7HIR7</accession>
<evidence type="ECO:0000256" key="6">
    <source>
        <dbReference type="ARBA" id="ARBA00022782"/>
    </source>
</evidence>
<keyword evidence="3" id="KW-0597">Phosphoprotein</keyword>
<dbReference type="GO" id="GO:0005829">
    <property type="term" value="C:cytosol"/>
    <property type="evidence" value="ECO:0007669"/>
    <property type="project" value="TreeGrafter"/>
</dbReference>
<dbReference type="InterPro" id="IPR011993">
    <property type="entry name" value="PH-like_dom_sf"/>
</dbReference>
<dbReference type="SMART" id="SM00310">
    <property type="entry name" value="PTBI"/>
    <property type="match status" value="1"/>
</dbReference>
<feature type="compositionally biased region" description="Pro residues" evidence="10">
    <location>
        <begin position="486"/>
        <end position="495"/>
    </location>
</feature>
<evidence type="ECO:0000313" key="12">
    <source>
        <dbReference type="EMBL" id="CAB4004496.1"/>
    </source>
</evidence>
<dbReference type="SUPFAM" id="SSF50729">
    <property type="entry name" value="PH domain-like"/>
    <property type="match status" value="2"/>
</dbReference>
<dbReference type="PANTHER" id="PTHR10614">
    <property type="entry name" value="INSULIN RECEPTOR SUBSTRATE"/>
    <property type="match status" value="1"/>
</dbReference>
<dbReference type="Proteomes" id="UP001152795">
    <property type="component" value="Unassembled WGS sequence"/>
</dbReference>
<dbReference type="GO" id="GO:0005886">
    <property type="term" value="C:plasma membrane"/>
    <property type="evidence" value="ECO:0007669"/>
    <property type="project" value="TreeGrafter"/>
</dbReference>
<evidence type="ECO:0000256" key="4">
    <source>
        <dbReference type="ARBA" id="ARBA00022604"/>
    </source>
</evidence>
<dbReference type="Pfam" id="PF00169">
    <property type="entry name" value="PH"/>
    <property type="match status" value="1"/>
</dbReference>
<evidence type="ECO:0000256" key="3">
    <source>
        <dbReference type="ARBA" id="ARBA00022553"/>
    </source>
</evidence>
<keyword evidence="13" id="KW-1185">Reference proteome</keyword>
<keyword evidence="6" id="KW-0221">Differentiation</keyword>
<keyword evidence="7" id="KW-0896">Oogenesis</keyword>
<dbReference type="EMBL" id="CACRXK020004922">
    <property type="protein sequence ID" value="CAB4004496.1"/>
    <property type="molecule type" value="Genomic_DNA"/>
</dbReference>
<dbReference type="SMART" id="SM00233">
    <property type="entry name" value="PH"/>
    <property type="match status" value="1"/>
</dbReference>
<feature type="compositionally biased region" description="Polar residues" evidence="10">
    <location>
        <begin position="287"/>
        <end position="297"/>
    </location>
</feature>
<evidence type="ECO:0000256" key="5">
    <source>
        <dbReference type="ARBA" id="ARBA00022737"/>
    </source>
</evidence>
<comment type="function">
    <text evidence="9">Activates phosphatidylinositol 3-kinase when bound to the regulatory p85 subunit. May mediate the control of various cellular processes by insulin-like peptides. When phosphorylated by the insulin receptor binds specifically to various cellular proteins containing SH2 domains. Involved in control of cell proliferation, cell size, and body and organ growth throughout development. Also has a role in a signaling pathway controlling the physiological response required to endure periods of low nutrient conditions. Insulin/insulin-like growth factor (IGF) signaling pathway has a role in regulating aging and is necessary in the ovary for vitellogenic maturation.</text>
</comment>
<dbReference type="Pfam" id="PF02174">
    <property type="entry name" value="IRS"/>
    <property type="match status" value="1"/>
</dbReference>
<feature type="compositionally biased region" description="Low complexity" evidence="10">
    <location>
        <begin position="395"/>
        <end position="406"/>
    </location>
</feature>
<evidence type="ECO:0000313" key="13">
    <source>
        <dbReference type="Proteomes" id="UP001152795"/>
    </source>
</evidence>